<dbReference type="EMBL" id="JAAEDI010000039">
    <property type="protein sequence ID" value="MBR0653036.1"/>
    <property type="molecule type" value="Genomic_DNA"/>
</dbReference>
<comment type="caution">
    <text evidence="1">The sequence shown here is derived from an EMBL/GenBank/DDBJ whole genome shotgun (WGS) entry which is preliminary data.</text>
</comment>
<reference evidence="2" key="1">
    <citation type="journal article" date="2021" name="Syst. Appl. Microbiol.">
        <title>Roseomonas hellenica sp. nov., isolated from roots of wild-growing Alkanna tinctoria.</title>
        <authorList>
            <person name="Rat A."/>
            <person name="Naranjo H.D."/>
            <person name="Lebbe L."/>
            <person name="Cnockaert M."/>
            <person name="Krigas N."/>
            <person name="Grigoriadou K."/>
            <person name="Maloupa E."/>
            <person name="Willems A."/>
        </authorList>
    </citation>
    <scope>NUCLEOTIDE SEQUENCE [LARGE SCALE GENOMIC DNA]</scope>
    <source>
        <strain evidence="2">LMG 31159</strain>
    </source>
</reference>
<evidence type="ECO:0000313" key="2">
    <source>
        <dbReference type="Proteomes" id="UP000698752"/>
    </source>
</evidence>
<accession>A0ABS5EPS3</accession>
<gene>
    <name evidence="1" type="ORF">GXW78_25495</name>
</gene>
<sequence>MKNQVTHIALPGHKPLPLAGIPGKTAVDAPEPAGLSNAELRRLVLDLMG</sequence>
<dbReference type="Proteomes" id="UP000698752">
    <property type="component" value="Unassembled WGS sequence"/>
</dbReference>
<proteinExistence type="predicted"/>
<name>A0ABS5EPS3_9PROT</name>
<organism evidence="1 2">
    <name type="scientific">Neoroseomonas terrae</name>
    <dbReference type="NCBI Taxonomy" id="424799"/>
    <lineage>
        <taxon>Bacteria</taxon>
        <taxon>Pseudomonadati</taxon>
        <taxon>Pseudomonadota</taxon>
        <taxon>Alphaproteobacteria</taxon>
        <taxon>Acetobacterales</taxon>
        <taxon>Acetobacteraceae</taxon>
        <taxon>Neoroseomonas</taxon>
    </lineage>
</organism>
<keyword evidence="2" id="KW-1185">Reference proteome</keyword>
<evidence type="ECO:0000313" key="1">
    <source>
        <dbReference type="EMBL" id="MBR0653036.1"/>
    </source>
</evidence>
<protein>
    <submittedName>
        <fullName evidence="1">Uncharacterized protein</fullName>
    </submittedName>
</protein>